<proteinExistence type="predicted"/>
<evidence type="ECO:0000313" key="3">
    <source>
        <dbReference type="Proteomes" id="UP000326837"/>
    </source>
</evidence>
<dbReference type="AlphaFoldDB" id="A0A5K7XDS5"/>
<evidence type="ECO:0000313" key="2">
    <source>
        <dbReference type="EMBL" id="BBO33001.1"/>
    </source>
</evidence>
<dbReference type="PANTHER" id="PTHR12526">
    <property type="entry name" value="GLYCOSYLTRANSFERASE"/>
    <property type="match status" value="1"/>
</dbReference>
<dbReference type="Gene3D" id="3.40.50.2000">
    <property type="entry name" value="Glycogen Phosphorylase B"/>
    <property type="match status" value="2"/>
</dbReference>
<feature type="domain" description="Glycosyl transferase family 1" evidence="1">
    <location>
        <begin position="235"/>
        <end position="395"/>
    </location>
</feature>
<protein>
    <recommendedName>
        <fullName evidence="1">Glycosyl transferase family 1 domain-containing protein</fullName>
    </recommendedName>
</protein>
<dbReference type="PANTHER" id="PTHR12526:SF636">
    <property type="entry name" value="BLL3647 PROTEIN"/>
    <property type="match status" value="1"/>
</dbReference>
<dbReference type="GO" id="GO:0016757">
    <property type="term" value="F:glycosyltransferase activity"/>
    <property type="evidence" value="ECO:0007669"/>
    <property type="project" value="InterPro"/>
</dbReference>
<sequence>MNSSTPELAPRRGLLITAYHYDRLYSMESRLSWQRAEQAAQGYDVTVLCARAPMDWDGRKSEASASSRGVRLELLPLNGLERRLMRTPGLYYLGYRMWHRRALRRAQALHLKQRFALVHHVSFCGYREPSEMWQLDAPFVWGPVGGTQPLPSAFLGELSTLDALRERIRARVDAIQIRFDRRVRRAAKHAKCVLAANQAVAADLAQALHVKPLVQLETGVEPIADVQPRSADGTQPLRILWSGRLQAWKGLSLLLKGLAALPADVRYEVRVMGQGPCETRWRGLAEQLGVAANIHWIGWPDYDGQLPHYQWADVFAFTSLRDTSGTGLLEALAAGAVIVGLDHQGAADVMTGNCAIPVVADSPTTAIEGFRWAISRLANDRQLLAELSAHAIERARDFTWERQWNVTQEIYTQAQRWAVATSAEAALPEPLVRELQLVETFS</sequence>
<dbReference type="InterPro" id="IPR001296">
    <property type="entry name" value="Glyco_trans_1"/>
</dbReference>
<dbReference type="EMBL" id="AP021861">
    <property type="protein sequence ID" value="BBO33001.1"/>
    <property type="molecule type" value="Genomic_DNA"/>
</dbReference>
<organism evidence="2 3">
    <name type="scientific">Lacipirellula parvula</name>
    <dbReference type="NCBI Taxonomy" id="2650471"/>
    <lineage>
        <taxon>Bacteria</taxon>
        <taxon>Pseudomonadati</taxon>
        <taxon>Planctomycetota</taxon>
        <taxon>Planctomycetia</taxon>
        <taxon>Pirellulales</taxon>
        <taxon>Lacipirellulaceae</taxon>
        <taxon>Lacipirellula</taxon>
    </lineage>
</organism>
<reference evidence="3" key="1">
    <citation type="submission" date="2019-10" db="EMBL/GenBank/DDBJ databases">
        <title>Lacipirellula parvula gen. nov., sp. nov., representing a lineage of planctomycetes widespread in freshwater anoxic habitats, and description of the family Lacipirellulaceae.</title>
        <authorList>
            <person name="Dedysh S.N."/>
            <person name="Kulichevskaya I.S."/>
            <person name="Beletsky A.V."/>
            <person name="Rakitin A.L."/>
            <person name="Mardanov A.V."/>
            <person name="Ivanova A.A."/>
            <person name="Saltykova V.X."/>
            <person name="Rijpstra W.I.C."/>
            <person name="Sinninghe Damste J.S."/>
            <person name="Ravin N.V."/>
        </authorList>
    </citation>
    <scope>NUCLEOTIDE SEQUENCE [LARGE SCALE GENOMIC DNA]</scope>
    <source>
        <strain evidence="3">PX69</strain>
    </source>
</reference>
<dbReference type="CDD" id="cd03801">
    <property type="entry name" value="GT4_PimA-like"/>
    <property type="match status" value="1"/>
</dbReference>
<dbReference type="SUPFAM" id="SSF53756">
    <property type="entry name" value="UDP-Glycosyltransferase/glycogen phosphorylase"/>
    <property type="match status" value="1"/>
</dbReference>
<dbReference type="KEGG" id="lpav:PLANPX_2613"/>
<evidence type="ECO:0000259" key="1">
    <source>
        <dbReference type="Pfam" id="PF00534"/>
    </source>
</evidence>
<dbReference type="RefSeq" id="WP_152098870.1">
    <property type="nucleotide sequence ID" value="NZ_AP021861.1"/>
</dbReference>
<dbReference type="Proteomes" id="UP000326837">
    <property type="component" value="Chromosome"/>
</dbReference>
<keyword evidence="3" id="KW-1185">Reference proteome</keyword>
<gene>
    <name evidence="2" type="ORF">PLANPX_2613</name>
</gene>
<name>A0A5K7XDS5_9BACT</name>
<accession>A0A5K7XDS5</accession>
<dbReference type="Pfam" id="PF00534">
    <property type="entry name" value="Glycos_transf_1"/>
    <property type="match status" value="1"/>
</dbReference>